<dbReference type="InterPro" id="IPR036291">
    <property type="entry name" value="NAD(P)-bd_dom_sf"/>
</dbReference>
<protein>
    <recommendedName>
        <fullName evidence="4">NAD(P)-binding domain-containing protein</fullName>
    </recommendedName>
</protein>
<dbReference type="OrthoDB" id="3535423at2759"/>
<evidence type="ECO:0000313" key="2">
    <source>
        <dbReference type="EMBL" id="PNH04211.1"/>
    </source>
</evidence>
<proteinExistence type="predicted"/>
<evidence type="ECO:0008006" key="4">
    <source>
        <dbReference type="Google" id="ProtNLM"/>
    </source>
</evidence>
<gene>
    <name evidence="2" type="ORF">TSOC_009648</name>
</gene>
<dbReference type="SUPFAM" id="SSF51735">
    <property type="entry name" value="NAD(P)-binding Rossmann-fold domains"/>
    <property type="match status" value="1"/>
</dbReference>
<evidence type="ECO:0000313" key="3">
    <source>
        <dbReference type="Proteomes" id="UP000236333"/>
    </source>
</evidence>
<dbReference type="PANTHER" id="PTHR14097">
    <property type="entry name" value="OXIDOREDUCTASE HTATIP2"/>
    <property type="match status" value="1"/>
</dbReference>
<reference evidence="2 3" key="1">
    <citation type="journal article" date="2017" name="Mol. Biol. Evol.">
        <title>The 4-celled Tetrabaena socialis nuclear genome reveals the essential components for genetic control of cell number at the origin of multicellularity in the volvocine lineage.</title>
        <authorList>
            <person name="Featherston J."/>
            <person name="Arakaki Y."/>
            <person name="Hanschen E.R."/>
            <person name="Ferris P.J."/>
            <person name="Michod R.E."/>
            <person name="Olson B.J.S.C."/>
            <person name="Nozaki H."/>
            <person name="Durand P.M."/>
        </authorList>
    </citation>
    <scope>NUCLEOTIDE SEQUENCE [LARGE SCALE GENOMIC DNA]</scope>
    <source>
        <strain evidence="2 3">NIES-571</strain>
    </source>
</reference>
<name>A0A2J7ZVA7_9CHLO</name>
<evidence type="ECO:0000256" key="1">
    <source>
        <dbReference type="SAM" id="MobiDB-lite"/>
    </source>
</evidence>
<dbReference type="Proteomes" id="UP000236333">
    <property type="component" value="Unassembled WGS sequence"/>
</dbReference>
<comment type="caution">
    <text evidence="2">The sequence shown here is derived from an EMBL/GenBank/DDBJ whole genome shotgun (WGS) entry which is preliminary data.</text>
</comment>
<sequence>MDGLPVGPTDEFIGSQSARPDPDSLLAGPARNMTRVALFGATGMAGQGVLRECLRDPSIASVLAIGRRPSGKDDPKLRDVVVKSPAELKAEQLGSIEACLYCVGTASAGVSEAEYTAITKDMALLPIPTPNPRLSYTHLPPPPQLSAADSLLAQNPNMRFLFISGDGTDAKSRSMWARVKGETELAEHCMSQSSSTTAHVCKCTRHRVRQVY</sequence>
<feature type="region of interest" description="Disordered" evidence="1">
    <location>
        <begin position="1"/>
        <end position="27"/>
    </location>
</feature>
<dbReference type="EMBL" id="PGGS01000412">
    <property type="protein sequence ID" value="PNH04211.1"/>
    <property type="molecule type" value="Genomic_DNA"/>
</dbReference>
<dbReference type="Gene3D" id="3.40.50.720">
    <property type="entry name" value="NAD(P)-binding Rossmann-like Domain"/>
    <property type="match status" value="1"/>
</dbReference>
<dbReference type="PANTHER" id="PTHR14097:SF8">
    <property type="entry name" value="NAD(P)-BINDING DOMAIN-CONTAINING PROTEIN"/>
    <property type="match status" value="1"/>
</dbReference>
<organism evidence="2 3">
    <name type="scientific">Tetrabaena socialis</name>
    <dbReference type="NCBI Taxonomy" id="47790"/>
    <lineage>
        <taxon>Eukaryota</taxon>
        <taxon>Viridiplantae</taxon>
        <taxon>Chlorophyta</taxon>
        <taxon>core chlorophytes</taxon>
        <taxon>Chlorophyceae</taxon>
        <taxon>CS clade</taxon>
        <taxon>Chlamydomonadales</taxon>
        <taxon>Tetrabaenaceae</taxon>
        <taxon>Tetrabaena</taxon>
    </lineage>
</organism>
<accession>A0A2J7ZVA7</accession>
<keyword evidence="3" id="KW-1185">Reference proteome</keyword>
<dbReference type="AlphaFoldDB" id="A0A2J7ZVA7"/>